<dbReference type="GO" id="GO:0004713">
    <property type="term" value="F:protein tyrosine kinase activity"/>
    <property type="evidence" value="ECO:0007669"/>
    <property type="project" value="TreeGrafter"/>
</dbReference>
<keyword evidence="2" id="KW-1003">Cell membrane</keyword>
<keyword evidence="4 6" id="KW-1133">Transmembrane helix</keyword>
<evidence type="ECO:0000256" key="5">
    <source>
        <dbReference type="ARBA" id="ARBA00023136"/>
    </source>
</evidence>
<dbReference type="GO" id="GO:0005886">
    <property type="term" value="C:plasma membrane"/>
    <property type="evidence" value="ECO:0007669"/>
    <property type="project" value="UniProtKB-SubCell"/>
</dbReference>
<evidence type="ECO:0000256" key="3">
    <source>
        <dbReference type="ARBA" id="ARBA00022692"/>
    </source>
</evidence>
<organism evidence="8">
    <name type="scientific">hot springs metagenome</name>
    <dbReference type="NCBI Taxonomy" id="433727"/>
    <lineage>
        <taxon>unclassified sequences</taxon>
        <taxon>metagenomes</taxon>
        <taxon>ecological metagenomes</taxon>
    </lineage>
</organism>
<comment type="caution">
    <text evidence="8">The sequence shown here is derived from an EMBL/GenBank/DDBJ whole genome shotgun (WGS) entry which is preliminary data.</text>
</comment>
<feature type="transmembrane region" description="Helical" evidence="6">
    <location>
        <begin position="27"/>
        <end position="48"/>
    </location>
</feature>
<evidence type="ECO:0000259" key="7">
    <source>
        <dbReference type="Pfam" id="PF02706"/>
    </source>
</evidence>
<dbReference type="Pfam" id="PF02706">
    <property type="entry name" value="Wzz"/>
    <property type="match status" value="1"/>
</dbReference>
<dbReference type="AlphaFoldDB" id="A0A5J4L7D7"/>
<dbReference type="InterPro" id="IPR050445">
    <property type="entry name" value="Bact_polysacc_biosynth/exp"/>
</dbReference>
<dbReference type="PANTHER" id="PTHR32309:SF13">
    <property type="entry name" value="FERRIC ENTEROBACTIN TRANSPORT PROTEIN FEPE"/>
    <property type="match status" value="1"/>
</dbReference>
<dbReference type="PANTHER" id="PTHR32309">
    <property type="entry name" value="TYROSINE-PROTEIN KINASE"/>
    <property type="match status" value="1"/>
</dbReference>
<sequence>MVENANKEAYSDEIDLYELILVFKKRIRYIVSVFVIGIAIAALISFLMPNIYQARATLWVDSFLTQAMIKNLKANQSVKDGRLSFIIPLQQNRPSDVNNLSLSILKSVEFQKKVSNKIRQTYGLIDIPPFKADIDKKTGSIVLTSEQRERKFGELILQTAIEEFSKELDKASLAYSEVLASEKVRSDKSKNFVLYVVENPNSSETPVKPKRMLIIAVSAISSLFAGIFLAFLVEWWSKAKRD</sequence>
<accession>A0A5J4L7D7</accession>
<evidence type="ECO:0000256" key="4">
    <source>
        <dbReference type="ARBA" id="ARBA00022989"/>
    </source>
</evidence>
<name>A0A5J4L7D7_9ZZZZ</name>
<evidence type="ECO:0000256" key="1">
    <source>
        <dbReference type="ARBA" id="ARBA00004651"/>
    </source>
</evidence>
<evidence type="ECO:0000313" key="8">
    <source>
        <dbReference type="EMBL" id="GER94647.1"/>
    </source>
</evidence>
<keyword evidence="3 6" id="KW-0812">Transmembrane</keyword>
<reference evidence="8" key="1">
    <citation type="submission" date="2019-10" db="EMBL/GenBank/DDBJ databases">
        <title>Metagenomic sequencing of thiosulfate-disproportionating enrichment culture.</title>
        <authorList>
            <person name="Umezawa K."/>
            <person name="Kojima H."/>
            <person name="Fukui M."/>
        </authorList>
    </citation>
    <scope>NUCLEOTIDE SEQUENCE</scope>
    <source>
        <strain evidence="8">45J</strain>
    </source>
</reference>
<comment type="subcellular location">
    <subcellularLocation>
        <location evidence="1">Cell membrane</location>
        <topology evidence="1">Multi-pass membrane protein</topology>
    </subcellularLocation>
</comment>
<proteinExistence type="predicted"/>
<evidence type="ECO:0000256" key="2">
    <source>
        <dbReference type="ARBA" id="ARBA00022475"/>
    </source>
</evidence>
<gene>
    <name evidence="8" type="ORF">A45J_2411</name>
</gene>
<dbReference type="InterPro" id="IPR003856">
    <property type="entry name" value="LPS_length_determ_N"/>
</dbReference>
<protein>
    <recommendedName>
        <fullName evidence="7">Polysaccharide chain length determinant N-terminal domain-containing protein</fullName>
    </recommendedName>
</protein>
<dbReference type="EMBL" id="BLAB01000001">
    <property type="protein sequence ID" value="GER94647.1"/>
    <property type="molecule type" value="Genomic_DNA"/>
</dbReference>
<feature type="transmembrane region" description="Helical" evidence="6">
    <location>
        <begin position="212"/>
        <end position="233"/>
    </location>
</feature>
<evidence type="ECO:0000256" key="6">
    <source>
        <dbReference type="SAM" id="Phobius"/>
    </source>
</evidence>
<keyword evidence="5 6" id="KW-0472">Membrane</keyword>
<feature type="domain" description="Polysaccharide chain length determinant N-terminal" evidence="7">
    <location>
        <begin position="12"/>
        <end position="117"/>
    </location>
</feature>